<protein>
    <submittedName>
        <fullName evidence="1">Uncharacterized protein</fullName>
    </submittedName>
</protein>
<accession>A0A5J4ZE55</accession>
<reference evidence="1 2" key="1">
    <citation type="submission" date="2019-09" db="EMBL/GenBank/DDBJ databases">
        <title>A chromosome-level genome assembly of the Chinese tupelo Nyssa sinensis.</title>
        <authorList>
            <person name="Yang X."/>
            <person name="Kang M."/>
            <person name="Yang Y."/>
            <person name="Xiong H."/>
            <person name="Wang M."/>
            <person name="Zhang Z."/>
            <person name="Wang Z."/>
            <person name="Wu H."/>
            <person name="Ma T."/>
            <person name="Liu J."/>
            <person name="Xi Z."/>
        </authorList>
    </citation>
    <scope>NUCLEOTIDE SEQUENCE [LARGE SCALE GENOMIC DNA]</scope>
    <source>
        <strain evidence="1">J267</strain>
        <tissue evidence="1">Leaf</tissue>
    </source>
</reference>
<keyword evidence="2" id="KW-1185">Reference proteome</keyword>
<dbReference type="Proteomes" id="UP000325577">
    <property type="component" value="Linkage Group LG8"/>
</dbReference>
<dbReference type="AlphaFoldDB" id="A0A5J4ZE55"/>
<gene>
    <name evidence="1" type="ORF">F0562_016542</name>
</gene>
<proteinExistence type="predicted"/>
<dbReference type="EMBL" id="CM018051">
    <property type="protein sequence ID" value="KAA8516249.1"/>
    <property type="molecule type" value="Genomic_DNA"/>
</dbReference>
<sequence length="120" mass="12634">MRNLQGLNPKHSLQGVGVDSLSMKTSSVTPASVRKNPVKHAVRHFGPPPGFSSVPSELVDESLFVAAFAIGSLSGPTVMAASSIAISLRGDLFCVDIVHCQLSSSQCVKGNSFPVDLLHY</sequence>
<organism evidence="1 2">
    <name type="scientific">Nyssa sinensis</name>
    <dbReference type="NCBI Taxonomy" id="561372"/>
    <lineage>
        <taxon>Eukaryota</taxon>
        <taxon>Viridiplantae</taxon>
        <taxon>Streptophyta</taxon>
        <taxon>Embryophyta</taxon>
        <taxon>Tracheophyta</taxon>
        <taxon>Spermatophyta</taxon>
        <taxon>Magnoliopsida</taxon>
        <taxon>eudicotyledons</taxon>
        <taxon>Gunneridae</taxon>
        <taxon>Pentapetalae</taxon>
        <taxon>asterids</taxon>
        <taxon>Cornales</taxon>
        <taxon>Nyssaceae</taxon>
        <taxon>Nyssa</taxon>
    </lineage>
</organism>
<name>A0A5J4ZE55_9ASTE</name>
<evidence type="ECO:0000313" key="2">
    <source>
        <dbReference type="Proteomes" id="UP000325577"/>
    </source>
</evidence>
<evidence type="ECO:0000313" key="1">
    <source>
        <dbReference type="EMBL" id="KAA8516249.1"/>
    </source>
</evidence>